<keyword evidence="2" id="KW-1185">Reference proteome</keyword>
<name>A0ABS5JGE9_9GAMM</name>
<dbReference type="EMBL" id="JAERKB010000005">
    <property type="protein sequence ID" value="MBS0969017.1"/>
    <property type="molecule type" value="Genomic_DNA"/>
</dbReference>
<evidence type="ECO:0000313" key="2">
    <source>
        <dbReference type="Proteomes" id="UP000680634"/>
    </source>
</evidence>
<accession>A0ABS5JGE9</accession>
<reference evidence="1 2" key="1">
    <citation type="submission" date="2020-12" db="EMBL/GenBank/DDBJ databases">
        <authorList>
            <person name="Mcmullen J.G."/>
        </authorList>
    </citation>
    <scope>NUCLEOTIDE SEQUENCE [LARGE SCALE GENOMIC DNA]</scope>
    <source>
        <strain evidence="1 2">JGM97</strain>
    </source>
</reference>
<dbReference type="Proteomes" id="UP000680634">
    <property type="component" value="Unassembled WGS sequence"/>
</dbReference>
<reference evidence="2" key="2">
    <citation type="submission" date="2023-07" db="EMBL/GenBank/DDBJ databases">
        <title>Genome-inferred correspondence between phylogeny and metabolic traits in the wild Drosophila gut microbiome.</title>
        <authorList>
            <person name="Bueno E."/>
            <person name="Blow F."/>
            <person name="Douglas A.E."/>
        </authorList>
    </citation>
    <scope>NUCLEOTIDE SEQUENCE [LARGE SCALE GENOMIC DNA]</scope>
    <source>
        <strain evidence="2">JGM97</strain>
    </source>
</reference>
<gene>
    <name evidence="1" type="ORF">JK232_08920</name>
</gene>
<proteinExistence type="predicted"/>
<dbReference type="RefSeq" id="WP_212589077.1">
    <property type="nucleotide sequence ID" value="NZ_JAERKB010000005.1"/>
</dbReference>
<dbReference type="InterPro" id="IPR020126">
    <property type="entry name" value="DUF2732"/>
</dbReference>
<organism evidence="1 2">
    <name type="scientific">Nissabacter archeti</name>
    <dbReference type="NCBI Taxonomy" id="1917880"/>
    <lineage>
        <taxon>Bacteria</taxon>
        <taxon>Pseudomonadati</taxon>
        <taxon>Pseudomonadota</taxon>
        <taxon>Gammaproteobacteria</taxon>
        <taxon>Enterobacterales</taxon>
        <taxon>Yersiniaceae</taxon>
        <taxon>Nissabacter</taxon>
    </lineage>
</organism>
<protein>
    <submittedName>
        <fullName evidence="1">DUF2732 family protein</fullName>
    </submittedName>
</protein>
<comment type="caution">
    <text evidence="1">The sequence shown here is derived from an EMBL/GenBank/DDBJ whole genome shotgun (WGS) entry which is preliminary data.</text>
</comment>
<evidence type="ECO:0000313" key="1">
    <source>
        <dbReference type="EMBL" id="MBS0969017.1"/>
    </source>
</evidence>
<dbReference type="Pfam" id="PF10809">
    <property type="entry name" value="DUF2732"/>
    <property type="match status" value="1"/>
</dbReference>
<sequence>MNPENAHMAALREQLARQMAARLEQLACYITARALPPAAAADLLRDEAERLHQHTWEHP</sequence>